<dbReference type="AlphaFoldDB" id="A0A7S2EZD6"/>
<organism evidence="1">
    <name type="scientific">Alexandrium andersonii</name>
    <dbReference type="NCBI Taxonomy" id="327968"/>
    <lineage>
        <taxon>Eukaryota</taxon>
        <taxon>Sar</taxon>
        <taxon>Alveolata</taxon>
        <taxon>Dinophyceae</taxon>
        <taxon>Gonyaulacales</taxon>
        <taxon>Pyrocystaceae</taxon>
        <taxon>Alexandrium</taxon>
    </lineage>
</organism>
<name>A0A7S2EZD6_9DINO</name>
<protein>
    <submittedName>
        <fullName evidence="1">Uncharacterized protein</fullName>
    </submittedName>
</protein>
<dbReference type="EMBL" id="HBGQ01000416">
    <property type="protein sequence ID" value="CAD9363745.1"/>
    <property type="molecule type" value="Transcribed_RNA"/>
</dbReference>
<accession>A0A7S2EZD6</accession>
<sequence>MCQHEIATSAGGLIAAPLCATAPGTQFVAVPCPAPATWPVAPAPVKAPVIDEATAAFRVQCPQGWIPAPNCLIGLGATQPLPLAGIAAIAAVQTANAGMTAVWAPAPAAVSVIAPPPAPATVKLQSAQEAPTVGEALADAPKLTRGARRHLKQRLRKKTGKLERMRAAAGVAPLASTPLSQSQGEDVPICMVDGLQQGSLDATLFAIAVPQLGMSGTKQLVPVCAVQSDSPVHEDSDLEVIDASVALPCVCKREGVNSGMKAAEVAKAGDGHAESGAIRPSVERSEYVPVAAQKPTTRRSTTRMATWPLRPQAHIPTANTFVHFPVEREQPRRRSRSV</sequence>
<gene>
    <name evidence="1" type="ORF">AAND1436_LOCUS203</name>
</gene>
<proteinExistence type="predicted"/>
<reference evidence="1" key="1">
    <citation type="submission" date="2021-01" db="EMBL/GenBank/DDBJ databases">
        <authorList>
            <person name="Corre E."/>
            <person name="Pelletier E."/>
            <person name="Niang G."/>
            <person name="Scheremetjew M."/>
            <person name="Finn R."/>
            <person name="Kale V."/>
            <person name="Holt S."/>
            <person name="Cochrane G."/>
            <person name="Meng A."/>
            <person name="Brown T."/>
            <person name="Cohen L."/>
        </authorList>
    </citation>
    <scope>NUCLEOTIDE SEQUENCE</scope>
    <source>
        <strain evidence="1">CCMP2222</strain>
    </source>
</reference>
<evidence type="ECO:0000313" key="1">
    <source>
        <dbReference type="EMBL" id="CAD9363745.1"/>
    </source>
</evidence>